<dbReference type="GO" id="GO:0030288">
    <property type="term" value="C:outer membrane-bounded periplasmic space"/>
    <property type="evidence" value="ECO:0007669"/>
    <property type="project" value="TreeGrafter"/>
</dbReference>
<feature type="domain" description="Metallo-beta-lactamase" evidence="5">
    <location>
        <begin position="162"/>
        <end position="384"/>
    </location>
</feature>
<dbReference type="EMBL" id="QIBW01000003">
    <property type="protein sequence ID" value="ROT91224.1"/>
    <property type="molecule type" value="Genomic_DNA"/>
</dbReference>
<dbReference type="Gene3D" id="3.60.15.30">
    <property type="entry name" value="Metallo-beta-lactamase domain"/>
    <property type="match status" value="1"/>
</dbReference>
<dbReference type="InterPro" id="IPR006311">
    <property type="entry name" value="TAT_signal"/>
</dbReference>
<dbReference type="InterPro" id="IPR044097">
    <property type="entry name" value="Bds1/SdsA1_MBL-fold"/>
</dbReference>
<dbReference type="PROSITE" id="PS51318">
    <property type="entry name" value="TAT"/>
    <property type="match status" value="1"/>
</dbReference>
<keyword evidence="2" id="KW-0378">Hydrolase</keyword>
<dbReference type="InterPro" id="IPR036866">
    <property type="entry name" value="RibonucZ/Hydroxyglut_hydro"/>
</dbReference>
<dbReference type="Pfam" id="PF00753">
    <property type="entry name" value="Lactamase_B"/>
    <property type="match status" value="1"/>
</dbReference>
<evidence type="ECO:0000256" key="4">
    <source>
        <dbReference type="ARBA" id="ARBA00033751"/>
    </source>
</evidence>
<evidence type="ECO:0000313" key="7">
    <source>
        <dbReference type="Proteomes" id="UP000285258"/>
    </source>
</evidence>
<dbReference type="InterPro" id="IPR052195">
    <property type="entry name" value="Bact_Alkyl/Aryl-Sulfatase"/>
</dbReference>
<dbReference type="Gene3D" id="3.30.1050.10">
    <property type="entry name" value="SCP2 sterol-binding domain"/>
    <property type="match status" value="1"/>
</dbReference>
<dbReference type="AlphaFoldDB" id="A0A423UMJ6"/>
<dbReference type="RefSeq" id="WP_096227708.1">
    <property type="nucleotide sequence ID" value="NZ_CP168029.1"/>
</dbReference>
<dbReference type="PANTHER" id="PTHR43223:SF1">
    <property type="entry name" value="ALKYL_ARYL-SULFATASE BDS1"/>
    <property type="match status" value="1"/>
</dbReference>
<keyword evidence="1" id="KW-0479">Metal-binding</keyword>
<dbReference type="InterPro" id="IPR038536">
    <property type="entry name" value="Alkyl/aryl-sulf_dimr_sf"/>
</dbReference>
<evidence type="ECO:0000256" key="3">
    <source>
        <dbReference type="ARBA" id="ARBA00022833"/>
    </source>
</evidence>
<dbReference type="InterPro" id="IPR036527">
    <property type="entry name" value="SCP2_sterol-bd_dom_sf"/>
</dbReference>
<evidence type="ECO:0000256" key="2">
    <source>
        <dbReference type="ARBA" id="ARBA00022801"/>
    </source>
</evidence>
<dbReference type="SMART" id="SM00849">
    <property type="entry name" value="Lactamase_B"/>
    <property type="match status" value="1"/>
</dbReference>
<dbReference type="SUPFAM" id="SSF56281">
    <property type="entry name" value="Metallo-hydrolase/oxidoreductase"/>
    <property type="match status" value="1"/>
</dbReference>
<organism evidence="6 7">
    <name type="scientific">Gordonibacter urolithinfaciens</name>
    <dbReference type="NCBI Taxonomy" id="1335613"/>
    <lineage>
        <taxon>Bacteria</taxon>
        <taxon>Bacillati</taxon>
        <taxon>Actinomycetota</taxon>
        <taxon>Coriobacteriia</taxon>
        <taxon>Eggerthellales</taxon>
        <taxon>Eggerthellaceae</taxon>
        <taxon>Gordonibacter</taxon>
    </lineage>
</organism>
<dbReference type="PROSITE" id="PS51257">
    <property type="entry name" value="PROKAR_LIPOPROTEIN"/>
    <property type="match status" value="1"/>
</dbReference>
<dbReference type="GO" id="GO:0046872">
    <property type="term" value="F:metal ion binding"/>
    <property type="evidence" value="ECO:0007669"/>
    <property type="project" value="UniProtKB-KW"/>
</dbReference>
<dbReference type="GO" id="GO:0018741">
    <property type="term" value="F:linear primary-alkylsulfatase activity"/>
    <property type="evidence" value="ECO:0007669"/>
    <property type="project" value="InterPro"/>
</dbReference>
<comment type="similarity">
    <text evidence="4">Belongs to the metallo-beta-lactamase superfamily. Type III sulfatase family.</text>
</comment>
<evidence type="ECO:0000313" key="6">
    <source>
        <dbReference type="EMBL" id="ROT91224.1"/>
    </source>
</evidence>
<dbReference type="Proteomes" id="UP000285258">
    <property type="component" value="Unassembled WGS sequence"/>
</dbReference>
<dbReference type="GO" id="GO:0018909">
    <property type="term" value="P:dodecyl sulfate metabolic process"/>
    <property type="evidence" value="ECO:0007669"/>
    <property type="project" value="InterPro"/>
</dbReference>
<gene>
    <name evidence="6" type="ORF">DMP12_04295</name>
</gene>
<name>A0A423UMJ6_9ACTN</name>
<dbReference type="Pfam" id="PF14864">
    <property type="entry name" value="Alkyl_sulf_C"/>
    <property type="match status" value="1"/>
</dbReference>
<dbReference type="InterPro" id="IPR001279">
    <property type="entry name" value="Metallo-B-lactamas"/>
</dbReference>
<dbReference type="PANTHER" id="PTHR43223">
    <property type="entry name" value="ALKYL/ARYL-SULFATASE"/>
    <property type="match status" value="1"/>
</dbReference>
<dbReference type="InterPro" id="IPR029228">
    <property type="entry name" value="Alkyl_sulf_dimr"/>
</dbReference>
<dbReference type="Pfam" id="PF14863">
    <property type="entry name" value="Alkyl_sulf_dimr"/>
    <property type="match status" value="1"/>
</dbReference>
<keyword evidence="3" id="KW-0862">Zinc</keyword>
<dbReference type="Gene3D" id="1.25.40.880">
    <property type="entry name" value="Alkyl sulfatase, dimerisation domain"/>
    <property type="match status" value="1"/>
</dbReference>
<dbReference type="FunFam" id="3.60.15.30:FF:000001">
    <property type="entry name" value="Alkyl/aryl-sulfatase BDS1"/>
    <property type="match status" value="1"/>
</dbReference>
<comment type="caution">
    <text evidence="6">The sequence shown here is derived from an EMBL/GenBank/DDBJ whole genome shotgun (WGS) entry which is preliminary data.</text>
</comment>
<sequence length="689" mass="74603">MTSNHRIDRRTFIAGTFATGALVAAGAAVCGCSANGASGGGGSSAAAGSALGNLTADPKPATEATRDANDAVYALLDFSDEREREFASRGLIAAPDALEIADDAGKVVWSQKAYAFLDGADGQPAGAPDTANPSLWRNAQLNHLFGLFEVADGIYQVRGYDMTNITFVRGETGWIVFDPLMSCECSRAAFALVTEHLGERPITGIVMSHPHVDHYGGIKGIVSEEDVAAHSIPLIVPSGFAEHAVAENVYAGNAMGRRAGYQYGTFLEPGPQGKLSIGIGMGQSTGTVSYIAPNDLITATGETREVDGVLMEFQMTPGTEAPAEMNTWFPQFKALWVAENCTATLHNLYTLRGAEVRDGNAWANYLMETLARYGDLAEVTFQAHNWPHWGAEFIREYLVNTAAMYKFIADQTLMYLNQGLTSNEIAHLIQLPPALERSWYTRQYYGTIAHNAKAVYQKYMGWYDANPVHLNALPPGESAGKFVEYFGDADAVLAKAQADFDDGQYQWVAEVTNLLVFADPSNQPARLLCADALEQLGYAAESGPWRNAYLTAAKELRGGVDADPKFRASGSADILRAMTPDMMLDYLGILLDANAAADLDLVVNLAFTDDDPYALTVRAGVVLYERGVQYADADATLTPPRLDLFAILNRDENAQAKSIQVDGDPDVLKKLTEHLVDFDFFFNIVEPQK</sequence>
<dbReference type="GO" id="GO:0046983">
    <property type="term" value="F:protein dimerization activity"/>
    <property type="evidence" value="ECO:0007669"/>
    <property type="project" value="InterPro"/>
</dbReference>
<dbReference type="CDD" id="cd07710">
    <property type="entry name" value="arylsulfatase_Sdsa1-like_MBL-fold"/>
    <property type="match status" value="1"/>
</dbReference>
<evidence type="ECO:0000259" key="5">
    <source>
        <dbReference type="SMART" id="SM00849"/>
    </source>
</evidence>
<accession>A0A423UMJ6</accession>
<dbReference type="InterPro" id="IPR029229">
    <property type="entry name" value="Alkyl_sulf_C"/>
</dbReference>
<dbReference type="SUPFAM" id="SSF55718">
    <property type="entry name" value="SCP-like"/>
    <property type="match status" value="1"/>
</dbReference>
<proteinExistence type="inferred from homology"/>
<reference evidence="7" key="1">
    <citation type="submission" date="2018-05" db="EMBL/GenBank/DDBJ databases">
        <title>Genome Sequencing of selected type strains of the family Eggerthellaceae.</title>
        <authorList>
            <person name="Danylec N."/>
            <person name="Stoll D.A."/>
            <person name="Doetsch A."/>
            <person name="Huch M."/>
        </authorList>
    </citation>
    <scope>NUCLEOTIDE SEQUENCE [LARGE SCALE GENOMIC DNA]</scope>
    <source>
        <strain evidence="7">DSM 27213</strain>
    </source>
</reference>
<evidence type="ECO:0000256" key="1">
    <source>
        <dbReference type="ARBA" id="ARBA00022723"/>
    </source>
</evidence>
<protein>
    <recommendedName>
        <fullName evidence="5">Metallo-beta-lactamase domain-containing protein</fullName>
    </recommendedName>
</protein>